<evidence type="ECO:0000313" key="2">
    <source>
        <dbReference type="Proteomes" id="UP000708208"/>
    </source>
</evidence>
<feature type="non-terminal residue" evidence="1">
    <location>
        <position position="1"/>
    </location>
</feature>
<proteinExistence type="predicted"/>
<keyword evidence="2" id="KW-1185">Reference proteome</keyword>
<sequence>KPGITSLDYLPRYTVL</sequence>
<name>A0A8J2NKI0_9HEXA</name>
<comment type="caution">
    <text evidence="1">The sequence shown here is derived from an EMBL/GenBank/DDBJ whole genome shotgun (WGS) entry which is preliminary data.</text>
</comment>
<reference evidence="1" key="1">
    <citation type="submission" date="2021-06" db="EMBL/GenBank/DDBJ databases">
        <authorList>
            <person name="Hodson N. C."/>
            <person name="Mongue J. A."/>
            <person name="Jaron S. K."/>
        </authorList>
    </citation>
    <scope>NUCLEOTIDE SEQUENCE</scope>
</reference>
<dbReference type="Proteomes" id="UP000708208">
    <property type="component" value="Unassembled WGS sequence"/>
</dbReference>
<dbReference type="AlphaFoldDB" id="A0A8J2NKI0"/>
<evidence type="ECO:0000313" key="1">
    <source>
        <dbReference type="EMBL" id="CAG7679791.1"/>
    </source>
</evidence>
<organism evidence="1 2">
    <name type="scientific">Allacma fusca</name>
    <dbReference type="NCBI Taxonomy" id="39272"/>
    <lineage>
        <taxon>Eukaryota</taxon>
        <taxon>Metazoa</taxon>
        <taxon>Ecdysozoa</taxon>
        <taxon>Arthropoda</taxon>
        <taxon>Hexapoda</taxon>
        <taxon>Collembola</taxon>
        <taxon>Symphypleona</taxon>
        <taxon>Sminthuridae</taxon>
        <taxon>Allacma</taxon>
    </lineage>
</organism>
<accession>A0A8J2NKI0</accession>
<dbReference type="EMBL" id="CAJVCH010015647">
    <property type="protein sequence ID" value="CAG7679791.1"/>
    <property type="molecule type" value="Genomic_DNA"/>
</dbReference>
<protein>
    <submittedName>
        <fullName evidence="1">Uncharacterized protein</fullName>
    </submittedName>
</protein>
<gene>
    <name evidence="1" type="ORF">AFUS01_LOCUS2702</name>
</gene>